<keyword evidence="5" id="KW-0496">Mitochondrion</keyword>
<evidence type="ECO:0000256" key="3">
    <source>
        <dbReference type="ARBA" id="ARBA00004370"/>
    </source>
</evidence>
<dbReference type="PANTHER" id="PTHR48182">
    <property type="entry name" value="PROTEIN SERAC1"/>
    <property type="match status" value="1"/>
</dbReference>
<evidence type="ECO:0000256" key="1">
    <source>
        <dbReference type="ARBA" id="ARBA00004173"/>
    </source>
</evidence>
<evidence type="ECO:0000256" key="5">
    <source>
        <dbReference type="ARBA" id="ARBA00023128"/>
    </source>
</evidence>
<evidence type="ECO:0000313" key="9">
    <source>
        <dbReference type="Proteomes" id="UP000007148"/>
    </source>
</evidence>
<dbReference type="AlphaFoldDB" id="G4TY21"/>
<evidence type="ECO:0000313" key="8">
    <source>
        <dbReference type="EMBL" id="CCA76214.1"/>
    </source>
</evidence>
<evidence type="ECO:0000256" key="6">
    <source>
        <dbReference type="ARBA" id="ARBA00023136"/>
    </source>
</evidence>
<dbReference type="Gene3D" id="3.40.50.300">
    <property type="entry name" value="P-loop containing nucleotide triphosphate hydrolases"/>
    <property type="match status" value="1"/>
</dbReference>
<keyword evidence="6" id="KW-0472">Membrane</keyword>
<feature type="domain" description="NB-ARC" evidence="7">
    <location>
        <begin position="232"/>
        <end position="367"/>
    </location>
</feature>
<dbReference type="InterPro" id="IPR002182">
    <property type="entry name" value="NB-ARC"/>
</dbReference>
<name>G4TY21_SERID</name>
<dbReference type="EMBL" id="CAFZ01000651">
    <property type="protein sequence ID" value="CCA76214.1"/>
    <property type="molecule type" value="Genomic_DNA"/>
</dbReference>
<sequence length="609" mass="68336">MLALIVIQALVLCHNEIPGSKTQLRDILASTHAALFFGTPHSGVKGVELLQTLNRLLSVYKRTTNNVLQHLKENSPALENIQSLYTSASRKIEMVLFYEVYETRIFGGKSEMIVPRHSATVTGVGGAKEEGLNADHCEIVKFPDANDANYRAVCSYIKQYVAGSVTAVTRKWSTEDAYRALANAGNISPNGIVLPKPRPAVSRNYVDRPRIQSLITQKLLPAEPVRHQPRCILHGIGGAGKTQLATNWIRENESRFTRVIFIDASSQAQLEKDLEQFIHCLGPEYNKSTWKDAVAYLDGKEKGWLLFLDNADSQDLNLNPYFPSSTEGAVLITTRNSASVGYAPDGEVTVRNLEESEAVKLLHTIANITPQSDTASLEIVRELGMLAVAITQAGTYIRKTRRLDTYLDTFRKHHEELLQEQPHIGSEYNSSTYAAFDLSFKYLPMKTQHFLNLCAFFHHFLIPIALFEQSMGSSFTTHTVLESWPPPESDKAFASKLEELLGSTWDELRFQKLVEPATHASFIDVSSDGLSYTVHPLLQVYIKDRLGKEKNRRYMRMGTQLLLGAIRPVQDNNAQHWQLLPHANSMLRSTQLEDVVHALGFYVFYESLG</sequence>
<gene>
    <name evidence="8" type="ORF">PIIN_10207</name>
</gene>
<comment type="subcellular location">
    <subcellularLocation>
        <location evidence="2">Endoplasmic reticulum</location>
    </subcellularLocation>
    <subcellularLocation>
        <location evidence="3">Membrane</location>
    </subcellularLocation>
    <subcellularLocation>
        <location evidence="1">Mitochondrion</location>
    </subcellularLocation>
</comment>
<dbReference type="InterPro" id="IPR027417">
    <property type="entry name" value="P-loop_NTPase"/>
</dbReference>
<comment type="caution">
    <text evidence="8">The sequence shown here is derived from an EMBL/GenBank/DDBJ whole genome shotgun (WGS) entry which is preliminary data.</text>
</comment>
<dbReference type="GO" id="GO:0005739">
    <property type="term" value="C:mitochondrion"/>
    <property type="evidence" value="ECO:0007669"/>
    <property type="project" value="UniProtKB-SubCell"/>
</dbReference>
<dbReference type="Proteomes" id="UP000007148">
    <property type="component" value="Unassembled WGS sequence"/>
</dbReference>
<dbReference type="Pfam" id="PF00931">
    <property type="entry name" value="NB-ARC"/>
    <property type="match status" value="1"/>
</dbReference>
<keyword evidence="9" id="KW-1185">Reference proteome</keyword>
<dbReference type="GO" id="GO:0043531">
    <property type="term" value="F:ADP binding"/>
    <property type="evidence" value="ECO:0007669"/>
    <property type="project" value="InterPro"/>
</dbReference>
<organism evidence="8 9">
    <name type="scientific">Serendipita indica (strain DSM 11827)</name>
    <name type="common">Root endophyte fungus</name>
    <name type="synonym">Piriformospora indica</name>
    <dbReference type="NCBI Taxonomy" id="1109443"/>
    <lineage>
        <taxon>Eukaryota</taxon>
        <taxon>Fungi</taxon>
        <taxon>Dikarya</taxon>
        <taxon>Basidiomycota</taxon>
        <taxon>Agaricomycotina</taxon>
        <taxon>Agaricomycetes</taxon>
        <taxon>Sebacinales</taxon>
        <taxon>Serendipitaceae</taxon>
        <taxon>Serendipita</taxon>
    </lineage>
</organism>
<evidence type="ECO:0000256" key="2">
    <source>
        <dbReference type="ARBA" id="ARBA00004240"/>
    </source>
</evidence>
<reference evidence="8 9" key="1">
    <citation type="journal article" date="2011" name="PLoS Pathog.">
        <title>Endophytic Life Strategies Decoded by Genome and Transcriptome Analyses of the Mutualistic Root Symbiont Piriformospora indica.</title>
        <authorList>
            <person name="Zuccaro A."/>
            <person name="Lahrmann U."/>
            <person name="Guldener U."/>
            <person name="Langen G."/>
            <person name="Pfiffi S."/>
            <person name="Biedenkopf D."/>
            <person name="Wong P."/>
            <person name="Samans B."/>
            <person name="Grimm C."/>
            <person name="Basiewicz M."/>
            <person name="Murat C."/>
            <person name="Martin F."/>
            <person name="Kogel K.H."/>
        </authorList>
    </citation>
    <scope>NUCLEOTIDE SEQUENCE [LARGE SCALE GENOMIC DNA]</scope>
    <source>
        <strain evidence="8 9">DSM 11827</strain>
    </source>
</reference>
<proteinExistence type="predicted"/>
<dbReference type="GO" id="GO:0005783">
    <property type="term" value="C:endoplasmic reticulum"/>
    <property type="evidence" value="ECO:0007669"/>
    <property type="project" value="UniProtKB-SubCell"/>
</dbReference>
<dbReference type="PANTHER" id="PTHR48182:SF2">
    <property type="entry name" value="PROTEIN SERAC1"/>
    <property type="match status" value="1"/>
</dbReference>
<protein>
    <submittedName>
        <fullName evidence="8">Related to tetratricopeptide repeat domain protein-Neosartorya fischeri</fullName>
    </submittedName>
</protein>
<evidence type="ECO:0000259" key="7">
    <source>
        <dbReference type="Pfam" id="PF00931"/>
    </source>
</evidence>
<keyword evidence="4" id="KW-0256">Endoplasmic reticulum</keyword>
<dbReference type="InterPro" id="IPR052374">
    <property type="entry name" value="SERAC1"/>
</dbReference>
<dbReference type="eggNOG" id="KOG2029">
    <property type="taxonomic scope" value="Eukaryota"/>
</dbReference>
<dbReference type="SUPFAM" id="SSF52540">
    <property type="entry name" value="P-loop containing nucleoside triphosphate hydrolases"/>
    <property type="match status" value="1"/>
</dbReference>
<dbReference type="OrthoDB" id="4487085at2759"/>
<evidence type="ECO:0000256" key="4">
    <source>
        <dbReference type="ARBA" id="ARBA00022824"/>
    </source>
</evidence>
<dbReference type="HOGENOM" id="CLU_000288_125_13_1"/>
<dbReference type="GO" id="GO:0016020">
    <property type="term" value="C:membrane"/>
    <property type="evidence" value="ECO:0007669"/>
    <property type="project" value="UniProtKB-SubCell"/>
</dbReference>
<accession>G4TY21</accession>
<dbReference type="InParanoid" id="G4TY21"/>